<evidence type="ECO:0000313" key="4">
    <source>
        <dbReference type="WBParaSite" id="HNAJ_0000177101-mRNA-1"/>
    </source>
</evidence>
<reference evidence="2 3" key="2">
    <citation type="submission" date="2018-11" db="EMBL/GenBank/DDBJ databases">
        <authorList>
            <consortium name="Pathogen Informatics"/>
        </authorList>
    </citation>
    <scope>NUCLEOTIDE SEQUENCE [LARGE SCALE GENOMIC DNA]</scope>
</reference>
<protein>
    <submittedName>
        <fullName evidence="4">Protein kinase domain-containing protein</fullName>
    </submittedName>
</protein>
<dbReference type="Proteomes" id="UP000278807">
    <property type="component" value="Unassembled WGS sequence"/>
</dbReference>
<accession>A0A0R3T401</accession>
<organism evidence="4">
    <name type="scientific">Rodentolepis nana</name>
    <name type="common">Dwarf tapeworm</name>
    <name type="synonym">Hymenolepis nana</name>
    <dbReference type="NCBI Taxonomy" id="102285"/>
    <lineage>
        <taxon>Eukaryota</taxon>
        <taxon>Metazoa</taxon>
        <taxon>Spiralia</taxon>
        <taxon>Lophotrochozoa</taxon>
        <taxon>Platyhelminthes</taxon>
        <taxon>Cestoda</taxon>
        <taxon>Eucestoda</taxon>
        <taxon>Cyclophyllidea</taxon>
        <taxon>Hymenolepididae</taxon>
        <taxon>Rodentolepis</taxon>
    </lineage>
</organism>
<keyword evidence="1" id="KW-0812">Transmembrane</keyword>
<gene>
    <name evidence="2" type="ORF">HNAJ_LOCUS1770</name>
</gene>
<proteinExistence type="predicted"/>
<dbReference type="WBParaSite" id="HNAJ_0000177101-mRNA-1">
    <property type="protein sequence ID" value="HNAJ_0000177101-mRNA-1"/>
    <property type="gene ID" value="HNAJ_0000177101"/>
</dbReference>
<dbReference type="InterPro" id="IPR011009">
    <property type="entry name" value="Kinase-like_dom_sf"/>
</dbReference>
<feature type="transmembrane region" description="Helical" evidence="1">
    <location>
        <begin position="53"/>
        <end position="74"/>
    </location>
</feature>
<sequence length="83" mass="9560">MKLVPPGYAKQGPFVTKIIYYIPLTEEPTQNEGEQRNYSDREYDGSRAVKADVWALGISLVYMLTGKVIFYLYFDSSSYFLTD</sequence>
<keyword evidence="1" id="KW-0472">Membrane</keyword>
<reference evidence="4" key="1">
    <citation type="submission" date="2017-02" db="UniProtKB">
        <authorList>
            <consortium name="WormBaseParasite"/>
        </authorList>
    </citation>
    <scope>IDENTIFICATION</scope>
</reference>
<evidence type="ECO:0000313" key="2">
    <source>
        <dbReference type="EMBL" id="VDN97629.1"/>
    </source>
</evidence>
<dbReference type="SUPFAM" id="SSF56112">
    <property type="entry name" value="Protein kinase-like (PK-like)"/>
    <property type="match status" value="1"/>
</dbReference>
<keyword evidence="1" id="KW-1133">Transmembrane helix</keyword>
<dbReference type="AlphaFoldDB" id="A0A0R3T401"/>
<evidence type="ECO:0000256" key="1">
    <source>
        <dbReference type="SAM" id="Phobius"/>
    </source>
</evidence>
<keyword evidence="3" id="KW-1185">Reference proteome</keyword>
<dbReference type="OrthoDB" id="68483at2759"/>
<evidence type="ECO:0000313" key="3">
    <source>
        <dbReference type="Proteomes" id="UP000278807"/>
    </source>
</evidence>
<name>A0A0R3T401_RODNA</name>
<dbReference type="EMBL" id="UZAE01000737">
    <property type="protein sequence ID" value="VDN97629.1"/>
    <property type="molecule type" value="Genomic_DNA"/>
</dbReference>